<proteinExistence type="predicted"/>
<dbReference type="EMBL" id="CP109872">
    <property type="protein sequence ID" value="UYW67012.1"/>
    <property type="molecule type" value="Genomic_DNA"/>
</dbReference>
<dbReference type="RefSeq" id="WP_001257294.1">
    <property type="nucleotide sequence ID" value="NZ_CP065881.1"/>
</dbReference>
<evidence type="ECO:0000313" key="1">
    <source>
        <dbReference type="EMBL" id="UYW67012.1"/>
    </source>
</evidence>
<sequence>MRSNFLKAELKKEYKNPVYEVTLVCPEGKKLDIKFDYTYPYKSFMPLKVSYDGHDKGAKLAWYTKEVEDMTVQRFLETLANKVNDDYKFALQK</sequence>
<protein>
    <submittedName>
        <fullName evidence="1">Uncharacterized protein</fullName>
    </submittedName>
</protein>
<organism evidence="1 2">
    <name type="scientific">Bacillus cereus</name>
    <dbReference type="NCBI Taxonomy" id="1396"/>
    <lineage>
        <taxon>Bacteria</taxon>
        <taxon>Bacillati</taxon>
        <taxon>Bacillota</taxon>
        <taxon>Bacilli</taxon>
        <taxon>Bacillales</taxon>
        <taxon>Bacillaceae</taxon>
        <taxon>Bacillus</taxon>
        <taxon>Bacillus cereus group</taxon>
    </lineage>
</organism>
<gene>
    <name evidence="1" type="ORF">OK229_14495</name>
</gene>
<accession>A0AAE9P9B0</accession>
<reference evidence="1" key="1">
    <citation type="submission" date="2023-02" db="EMBL/GenBank/DDBJ databases">
        <title>Complete Genome Sequence of Bacillus cereus sensu lato isolate BC38B from pepper closely related to the Bacillus anthracis clade.</title>
        <authorList>
            <person name="Abdelli M."/>
            <person name="Cerar Kisek T."/>
            <person name="Falaise C."/>
            <person name="Cumont A."/>
            <person name="Giraud M."/>
            <person name="Chatoux J."/>
            <person name="Rogee S."/>
            <person name="Dadvisard M."/>
            <person name="Larigauderie G."/>
            <person name="Raynaud F."/>
            <person name="Godic Torkar K."/>
            <person name="Ramisse V."/>
        </authorList>
    </citation>
    <scope>NUCLEOTIDE SEQUENCE</scope>
    <source>
        <strain evidence="1">BC38B</strain>
    </source>
</reference>
<name>A0AAE9P9B0_BACCE</name>
<dbReference type="AlphaFoldDB" id="A0AAE9P9B0"/>
<evidence type="ECO:0000313" key="2">
    <source>
        <dbReference type="Proteomes" id="UP001163707"/>
    </source>
</evidence>
<dbReference type="Proteomes" id="UP001163707">
    <property type="component" value="Chromosome"/>
</dbReference>